<keyword evidence="2" id="KW-1185">Reference proteome</keyword>
<dbReference type="Proteomes" id="UP000032142">
    <property type="component" value="Unassembled WGS sequence"/>
</dbReference>
<protein>
    <submittedName>
        <fullName evidence="1">Uncharacterized protein</fullName>
    </submittedName>
</protein>
<dbReference type="AlphaFoldDB" id="A0A0B0PR83"/>
<organism evidence="1 2">
    <name type="scientific">Gossypium arboreum</name>
    <name type="common">Tree cotton</name>
    <name type="synonym">Gossypium nanking</name>
    <dbReference type="NCBI Taxonomy" id="29729"/>
    <lineage>
        <taxon>Eukaryota</taxon>
        <taxon>Viridiplantae</taxon>
        <taxon>Streptophyta</taxon>
        <taxon>Embryophyta</taxon>
        <taxon>Tracheophyta</taxon>
        <taxon>Spermatophyta</taxon>
        <taxon>Magnoliopsida</taxon>
        <taxon>eudicotyledons</taxon>
        <taxon>Gunneridae</taxon>
        <taxon>Pentapetalae</taxon>
        <taxon>rosids</taxon>
        <taxon>malvids</taxon>
        <taxon>Malvales</taxon>
        <taxon>Malvaceae</taxon>
        <taxon>Malvoideae</taxon>
        <taxon>Gossypium</taxon>
    </lineage>
</organism>
<sequence length="63" mass="7075">MSQICLTLALVSMLMQCPRHDLTLALIMWSMHVLDMSYTSSQQVQSGISLSLFSSHFLISTIK</sequence>
<evidence type="ECO:0000313" key="2">
    <source>
        <dbReference type="Proteomes" id="UP000032142"/>
    </source>
</evidence>
<name>A0A0B0PR83_GOSAR</name>
<gene>
    <name evidence="1" type="ORF">F383_34482</name>
</gene>
<reference evidence="2" key="1">
    <citation type="submission" date="2014-09" db="EMBL/GenBank/DDBJ databases">
        <authorList>
            <person name="Mudge J."/>
            <person name="Ramaraj T."/>
            <person name="Lindquist I.E."/>
            <person name="Bharti A.K."/>
            <person name="Sundararajan A."/>
            <person name="Cameron C.T."/>
            <person name="Woodward J.E."/>
            <person name="May G.D."/>
            <person name="Brubaker C."/>
            <person name="Broadhvest J."/>
            <person name="Wilkins T.A."/>
        </authorList>
    </citation>
    <scope>NUCLEOTIDE SEQUENCE</scope>
    <source>
        <strain evidence="2">cv. AKA8401</strain>
    </source>
</reference>
<accession>A0A0B0PR83</accession>
<dbReference type="EMBL" id="KN441397">
    <property type="protein sequence ID" value="KHG27530.1"/>
    <property type="molecule type" value="Genomic_DNA"/>
</dbReference>
<proteinExistence type="predicted"/>
<evidence type="ECO:0000313" key="1">
    <source>
        <dbReference type="EMBL" id="KHG27530.1"/>
    </source>
</evidence>